<dbReference type="EMBL" id="JARBHB010000006">
    <property type="protein sequence ID" value="KAJ8880899.1"/>
    <property type="molecule type" value="Genomic_DNA"/>
</dbReference>
<comment type="caution">
    <text evidence="1">The sequence shown here is derived from an EMBL/GenBank/DDBJ whole genome shotgun (WGS) entry which is preliminary data.</text>
</comment>
<keyword evidence="2" id="KW-1185">Reference proteome</keyword>
<evidence type="ECO:0000313" key="2">
    <source>
        <dbReference type="Proteomes" id="UP001159363"/>
    </source>
</evidence>
<protein>
    <recommendedName>
        <fullName evidence="3">Integrase catalytic domain-containing protein</fullName>
    </recommendedName>
</protein>
<dbReference type="Gene3D" id="3.30.420.10">
    <property type="entry name" value="Ribonuclease H-like superfamily/Ribonuclease H"/>
    <property type="match status" value="1"/>
</dbReference>
<proteinExistence type="predicted"/>
<name>A0ABQ9H9C7_9NEOP</name>
<organism evidence="1 2">
    <name type="scientific">Dryococelus australis</name>
    <dbReference type="NCBI Taxonomy" id="614101"/>
    <lineage>
        <taxon>Eukaryota</taxon>
        <taxon>Metazoa</taxon>
        <taxon>Ecdysozoa</taxon>
        <taxon>Arthropoda</taxon>
        <taxon>Hexapoda</taxon>
        <taxon>Insecta</taxon>
        <taxon>Pterygota</taxon>
        <taxon>Neoptera</taxon>
        <taxon>Polyneoptera</taxon>
        <taxon>Phasmatodea</taxon>
        <taxon>Verophasmatodea</taxon>
        <taxon>Anareolatae</taxon>
        <taxon>Phasmatidae</taxon>
        <taxon>Eurycanthinae</taxon>
        <taxon>Dryococelus</taxon>
    </lineage>
</organism>
<accession>A0ABQ9H9C7</accession>
<dbReference type="PANTHER" id="PTHR46585:SF1">
    <property type="entry name" value="CHROMO DOMAIN-CONTAINING PROTEIN"/>
    <property type="match status" value="1"/>
</dbReference>
<sequence>MLTVIDCFSKYAWASPVSRKCDLDIGNTLKTILQNKGSPENLQMYLGTFRSLMAANKINHYSTYSRLKASIVEQFNRTLDIEMWREFSSWESYKWRDLLPRLVTSYNR</sequence>
<dbReference type="Proteomes" id="UP001159363">
    <property type="component" value="Chromosome 5"/>
</dbReference>
<dbReference type="InterPro" id="IPR036397">
    <property type="entry name" value="RNaseH_sf"/>
</dbReference>
<evidence type="ECO:0008006" key="3">
    <source>
        <dbReference type="Google" id="ProtNLM"/>
    </source>
</evidence>
<dbReference type="SUPFAM" id="SSF53098">
    <property type="entry name" value="Ribonuclease H-like"/>
    <property type="match status" value="1"/>
</dbReference>
<gene>
    <name evidence="1" type="ORF">PR048_017372</name>
</gene>
<reference evidence="1 2" key="1">
    <citation type="submission" date="2023-02" db="EMBL/GenBank/DDBJ databases">
        <title>LHISI_Scaffold_Assembly.</title>
        <authorList>
            <person name="Stuart O.P."/>
            <person name="Cleave R."/>
            <person name="Magrath M.J.L."/>
            <person name="Mikheyev A.S."/>
        </authorList>
    </citation>
    <scope>NUCLEOTIDE SEQUENCE [LARGE SCALE GENOMIC DNA]</scope>
    <source>
        <strain evidence="1">Daus_M_001</strain>
        <tissue evidence="1">Leg muscle</tissue>
    </source>
</reference>
<dbReference type="PANTHER" id="PTHR46585">
    <property type="entry name" value="INTEGRASE CORE DOMAIN CONTAINING PROTEIN"/>
    <property type="match status" value="1"/>
</dbReference>
<evidence type="ECO:0000313" key="1">
    <source>
        <dbReference type="EMBL" id="KAJ8880899.1"/>
    </source>
</evidence>
<dbReference type="InterPro" id="IPR012337">
    <property type="entry name" value="RNaseH-like_sf"/>
</dbReference>